<proteinExistence type="predicted"/>
<comment type="caution">
    <text evidence="1">The sequence shown here is derived from an EMBL/GenBank/DDBJ whole genome shotgun (WGS) entry which is preliminary data.</text>
</comment>
<reference evidence="1 2" key="1">
    <citation type="journal article" date="2023" name="IScience">
        <title>Expanded male sex-determining region conserved during the evolution of homothallism in the green alga Volvox.</title>
        <authorList>
            <person name="Yamamoto K."/>
            <person name="Matsuzaki R."/>
            <person name="Mahakham W."/>
            <person name="Heman W."/>
            <person name="Sekimoto H."/>
            <person name="Kawachi M."/>
            <person name="Minakuchi Y."/>
            <person name="Toyoda A."/>
            <person name="Nozaki H."/>
        </authorList>
    </citation>
    <scope>NUCLEOTIDE SEQUENCE [LARGE SCALE GENOMIC DNA]</scope>
    <source>
        <strain evidence="1 2">NIES-4468</strain>
    </source>
</reference>
<evidence type="ECO:0000313" key="1">
    <source>
        <dbReference type="EMBL" id="GLI69058.1"/>
    </source>
</evidence>
<dbReference type="EMBL" id="BSDZ01000080">
    <property type="protein sequence ID" value="GLI69058.1"/>
    <property type="molecule type" value="Genomic_DNA"/>
</dbReference>
<gene>
    <name evidence="1" type="ORF">VaNZ11_013601</name>
</gene>
<sequence length="106" mass="11802">MEMAFPIFQSSGLPSVSSFGLDSATGPFRMLLTPCNAWNERRDKNHLDEWPQGSLVHPNALSPNLTGDIIQAIPLYMAVSTRLKSNNSRCSRGRCNSSSRFPRCCR</sequence>
<evidence type="ECO:0000313" key="2">
    <source>
        <dbReference type="Proteomes" id="UP001165090"/>
    </source>
</evidence>
<name>A0ABQ5SHW4_9CHLO</name>
<organism evidence="1 2">
    <name type="scientific">Volvox africanus</name>
    <dbReference type="NCBI Taxonomy" id="51714"/>
    <lineage>
        <taxon>Eukaryota</taxon>
        <taxon>Viridiplantae</taxon>
        <taxon>Chlorophyta</taxon>
        <taxon>core chlorophytes</taxon>
        <taxon>Chlorophyceae</taxon>
        <taxon>CS clade</taxon>
        <taxon>Chlamydomonadales</taxon>
        <taxon>Volvocaceae</taxon>
        <taxon>Volvox</taxon>
    </lineage>
</organism>
<accession>A0ABQ5SHW4</accession>
<keyword evidence="2" id="KW-1185">Reference proteome</keyword>
<dbReference type="Proteomes" id="UP001165090">
    <property type="component" value="Unassembled WGS sequence"/>
</dbReference>
<protein>
    <submittedName>
        <fullName evidence="1">Uncharacterized protein</fullName>
    </submittedName>
</protein>